<dbReference type="Pfam" id="PF10328">
    <property type="entry name" value="7TM_GPCR_Srx"/>
    <property type="match status" value="1"/>
</dbReference>
<keyword evidence="3" id="KW-1185">Reference proteome</keyword>
<feature type="transmembrane region" description="Helical" evidence="1">
    <location>
        <begin position="33"/>
        <end position="55"/>
    </location>
</feature>
<organism evidence="3 4">
    <name type="scientific">Panagrellus redivivus</name>
    <name type="common">Microworm</name>
    <dbReference type="NCBI Taxonomy" id="6233"/>
    <lineage>
        <taxon>Eukaryota</taxon>
        <taxon>Metazoa</taxon>
        <taxon>Ecdysozoa</taxon>
        <taxon>Nematoda</taxon>
        <taxon>Chromadorea</taxon>
        <taxon>Rhabditida</taxon>
        <taxon>Tylenchina</taxon>
        <taxon>Panagrolaimomorpha</taxon>
        <taxon>Panagrolaimoidea</taxon>
        <taxon>Panagrolaimidae</taxon>
        <taxon>Panagrellus</taxon>
    </lineage>
</organism>
<feature type="transmembrane region" description="Helical" evidence="1">
    <location>
        <begin position="205"/>
        <end position="227"/>
    </location>
</feature>
<dbReference type="PANTHER" id="PTHR23360:SF29">
    <property type="entry name" value="G_PROTEIN_RECEP_F1_2 DOMAIN-CONTAINING PROTEIN"/>
    <property type="match status" value="1"/>
</dbReference>
<protein>
    <submittedName>
        <fullName evidence="4">7TM_GPCR_Srx domain-containing protein</fullName>
    </submittedName>
</protein>
<dbReference type="Gene3D" id="1.20.1070.10">
    <property type="entry name" value="Rhodopsin 7-helix transmembrane proteins"/>
    <property type="match status" value="2"/>
</dbReference>
<dbReference type="AlphaFoldDB" id="A0A7E4VLL2"/>
<evidence type="ECO:0000256" key="1">
    <source>
        <dbReference type="SAM" id="Phobius"/>
    </source>
</evidence>
<proteinExistence type="predicted"/>
<keyword evidence="1" id="KW-0812">Transmembrane</keyword>
<feature type="transmembrane region" description="Helical" evidence="1">
    <location>
        <begin position="604"/>
        <end position="626"/>
    </location>
</feature>
<keyword evidence="1" id="KW-1133">Transmembrane helix</keyword>
<keyword evidence="1" id="KW-0472">Membrane</keyword>
<feature type="transmembrane region" description="Helical" evidence="1">
    <location>
        <begin position="399"/>
        <end position="418"/>
    </location>
</feature>
<dbReference type="Pfam" id="PF10320">
    <property type="entry name" value="7TM_GPCR_Srsx"/>
    <property type="match status" value="1"/>
</dbReference>
<feature type="transmembrane region" description="Helical" evidence="1">
    <location>
        <begin position="159"/>
        <end position="181"/>
    </location>
</feature>
<evidence type="ECO:0000259" key="2">
    <source>
        <dbReference type="Pfam" id="PF10328"/>
    </source>
</evidence>
<feature type="domain" description="7TM GPCR serpentine receptor class x (Srx)" evidence="2">
    <location>
        <begin position="127"/>
        <end position="238"/>
    </location>
</feature>
<name>A0A7E4VLL2_PANRE</name>
<dbReference type="InterPro" id="IPR019430">
    <property type="entry name" value="7TM_GPCR_serpentine_rcpt_Srx"/>
</dbReference>
<dbReference type="PANTHER" id="PTHR23360">
    <property type="entry name" value="G-PROTEIN COUPLED RECEPTORS FAMILY 1 PROFILE DOMAIN-CONTAINING PROTEIN-RELATED"/>
    <property type="match status" value="1"/>
</dbReference>
<sequence>MVDATTSSSIPTTSTKAYYHVTDKDVSEYSPSIYLYEINIIVGSCCFVIAVINFTVLCSTKKFRSQYMMLITLSVTEMCALMGIILEATTRRELFIIATATRLADVMTSRTCLLPWILFQVTGDFWSPAIVLLMGLERMCAVVYPTIFRTVFNTETPKLIALASGIAGLFVLIPTLISAIWPTQNVRWSCGRRATFGVSYGMIDYAYNVILFSLAFVFNLIALIRALKVRQSGRNMSKLKCYTAISFLSTLLIAIPNLLSIINVFWTLPDMIITPAPLLACANGAIQFGVYLTFNAEYRRRFLQLVTFNQIEKFMPKMSVTHFTTVPINQMSDVTTSISIQQQPTSTKAYYHVTDKDVSEYSPSIYLYQINIVVGSTCFVIAFLNFAVLCSSKKFRSQYIMSMTLSVTQMFSLMGIILEATTRRELFINATATRLADIMTSRTCLLPWIQFQVIGDFWCPTIVLLMGIERMCAVVYPTIFRTVFNTDTPKLIAVASGVPGLFVLIPTMISAIWPMQNVRWSCGRKAAYGYTYGMIDYAYNVILFSLAFIFNFIALVRALKVRQSGRSMSKLKCYTAISFLSTLLIAIPNLLSIINVFWTLPDMIITPAPLLACANGAIQFGVYLTFNAEYRRRFLQLVTFNQIEKFMPQASSIAHFTTVPRPLQILQNPNLMAHTHRISFKESESNGSYPQNKL</sequence>
<accession>A0A7E4VLL2</accession>
<feature type="transmembrane region" description="Helical" evidence="1">
    <location>
        <begin position="571"/>
        <end position="598"/>
    </location>
</feature>
<feature type="transmembrane region" description="Helical" evidence="1">
    <location>
        <begin position="365"/>
        <end position="387"/>
    </location>
</feature>
<feature type="transmembrane region" description="Helical" evidence="1">
    <location>
        <begin position="537"/>
        <end position="559"/>
    </location>
</feature>
<dbReference type="InterPro" id="IPR019424">
    <property type="entry name" value="7TM_GPCR_Srsx"/>
</dbReference>
<feature type="transmembrane region" description="Helical" evidence="1">
    <location>
        <begin position="239"/>
        <end position="266"/>
    </location>
</feature>
<feature type="transmembrane region" description="Helical" evidence="1">
    <location>
        <begin position="272"/>
        <end position="294"/>
    </location>
</feature>
<feature type="transmembrane region" description="Helical" evidence="1">
    <location>
        <begin position="491"/>
        <end position="513"/>
    </location>
</feature>
<reference evidence="3" key="1">
    <citation type="journal article" date="2013" name="Genetics">
        <title>The draft genome and transcriptome of Panagrellus redivivus are shaped by the harsh demands of a free-living lifestyle.</title>
        <authorList>
            <person name="Srinivasan J."/>
            <person name="Dillman A.R."/>
            <person name="Macchietto M.G."/>
            <person name="Heikkinen L."/>
            <person name="Lakso M."/>
            <person name="Fracchia K.M."/>
            <person name="Antoshechkin I."/>
            <person name="Mortazavi A."/>
            <person name="Wong G."/>
            <person name="Sternberg P.W."/>
        </authorList>
    </citation>
    <scope>NUCLEOTIDE SEQUENCE [LARGE SCALE GENOMIC DNA]</scope>
    <source>
        <strain evidence="3">MT8872</strain>
    </source>
</reference>
<evidence type="ECO:0000313" key="4">
    <source>
        <dbReference type="WBParaSite" id="Pan_g22611.t1"/>
    </source>
</evidence>
<dbReference type="Proteomes" id="UP000492821">
    <property type="component" value="Unassembled WGS sequence"/>
</dbReference>
<feature type="transmembrane region" description="Helical" evidence="1">
    <location>
        <begin position="125"/>
        <end position="147"/>
    </location>
</feature>
<feature type="transmembrane region" description="Helical" evidence="1">
    <location>
        <begin position="67"/>
        <end position="86"/>
    </location>
</feature>
<dbReference type="SUPFAM" id="SSF81321">
    <property type="entry name" value="Family A G protein-coupled receptor-like"/>
    <property type="match status" value="2"/>
</dbReference>
<evidence type="ECO:0000313" key="3">
    <source>
        <dbReference type="Proteomes" id="UP000492821"/>
    </source>
</evidence>
<reference evidence="4" key="2">
    <citation type="submission" date="2020-10" db="UniProtKB">
        <authorList>
            <consortium name="WormBaseParasite"/>
        </authorList>
    </citation>
    <scope>IDENTIFICATION</scope>
</reference>
<dbReference type="InterPro" id="IPR047130">
    <property type="entry name" value="7TM_GPCR_Srsx_nematod"/>
</dbReference>
<dbReference type="WBParaSite" id="Pan_g22611.t1">
    <property type="protein sequence ID" value="Pan_g22611.t1"/>
    <property type="gene ID" value="Pan_g22611"/>
</dbReference>